<evidence type="ECO:0000313" key="13">
    <source>
        <dbReference type="EMBL" id="GLR65260.1"/>
    </source>
</evidence>
<dbReference type="InterPro" id="IPR039000">
    <property type="entry name" value="DinG_proteobact"/>
</dbReference>
<protein>
    <recommendedName>
        <fullName evidence="11">ATP-dependent DNA helicase DinG</fullName>
        <ecNumber evidence="11">5.6.2.3</ecNumber>
    </recommendedName>
    <alternativeName>
        <fullName evidence="11">DNA 5'-3' helicase DinG</fullName>
    </alternativeName>
</protein>
<dbReference type="InterPro" id="IPR027417">
    <property type="entry name" value="P-loop_NTPase"/>
</dbReference>
<evidence type="ECO:0000256" key="9">
    <source>
        <dbReference type="ARBA" id="ARBA00023125"/>
    </source>
</evidence>
<evidence type="ECO:0000256" key="5">
    <source>
        <dbReference type="ARBA" id="ARBA00022806"/>
    </source>
</evidence>
<comment type="function">
    <text evidence="11">DNA-dependent ATPase and 5'-3' DNA helicase. Unwinds D-loops, R-loops, forked DNA and G-quadruplex DNA.</text>
</comment>
<dbReference type="InterPro" id="IPR045028">
    <property type="entry name" value="DinG/Rad3-like"/>
</dbReference>
<comment type="cofactor">
    <cofactor evidence="11">
        <name>[4Fe-4S] cluster</name>
        <dbReference type="ChEBI" id="CHEBI:49883"/>
    </cofactor>
    <text evidence="11">Binds 1 [4Fe-4S] cluster.</text>
</comment>
<dbReference type="PROSITE" id="PS51193">
    <property type="entry name" value="HELICASE_ATP_BIND_2"/>
    <property type="match status" value="1"/>
</dbReference>
<keyword evidence="2 11" id="KW-0479">Metal-binding</keyword>
<dbReference type="Pfam" id="PF06733">
    <property type="entry name" value="DEAD_2"/>
    <property type="match status" value="1"/>
</dbReference>
<dbReference type="SMART" id="SM00491">
    <property type="entry name" value="HELICc2"/>
    <property type="match status" value="1"/>
</dbReference>
<keyword evidence="6 11" id="KW-0067">ATP-binding</keyword>
<dbReference type="InterPro" id="IPR014013">
    <property type="entry name" value="Helic_SF1/SF2_ATP-bd_DinG/Rad3"/>
</dbReference>
<evidence type="ECO:0000256" key="6">
    <source>
        <dbReference type="ARBA" id="ARBA00022840"/>
    </source>
</evidence>
<dbReference type="GO" id="GO:0004386">
    <property type="term" value="F:helicase activity"/>
    <property type="evidence" value="ECO:0007669"/>
    <property type="project" value="UniProtKB-KW"/>
</dbReference>
<comment type="catalytic activity">
    <reaction evidence="11">
        <text>ATP + H2O = ADP + phosphate + H(+)</text>
        <dbReference type="Rhea" id="RHEA:13065"/>
        <dbReference type="ChEBI" id="CHEBI:15377"/>
        <dbReference type="ChEBI" id="CHEBI:15378"/>
        <dbReference type="ChEBI" id="CHEBI:30616"/>
        <dbReference type="ChEBI" id="CHEBI:43474"/>
        <dbReference type="ChEBI" id="CHEBI:456216"/>
        <dbReference type="EC" id="5.6.2.3"/>
    </reaction>
</comment>
<keyword evidence="5 11" id="KW-0347">Helicase</keyword>
<dbReference type="RefSeq" id="WP_027850949.1">
    <property type="nucleotide sequence ID" value="NZ_BSOR01000080.1"/>
</dbReference>
<evidence type="ECO:0000256" key="7">
    <source>
        <dbReference type="ARBA" id="ARBA00023004"/>
    </source>
</evidence>
<evidence type="ECO:0000256" key="3">
    <source>
        <dbReference type="ARBA" id="ARBA00022741"/>
    </source>
</evidence>
<feature type="binding site" evidence="11">
    <location>
        <position position="209"/>
    </location>
    <ligand>
        <name>[4Fe-4S] cluster</name>
        <dbReference type="ChEBI" id="CHEBI:49883"/>
    </ligand>
</feature>
<dbReference type="PANTHER" id="PTHR11472:SF59">
    <property type="entry name" value="ATP-DEPENDENT DNA HELICASE DING"/>
    <property type="match status" value="1"/>
</dbReference>
<feature type="domain" description="Helicase ATP-binding" evidence="12">
    <location>
        <begin position="14"/>
        <end position="308"/>
    </location>
</feature>
<accession>A0ABQ5ZYH8</accession>
<keyword evidence="14" id="KW-1185">Reference proteome</keyword>
<name>A0ABQ5ZYH8_9GAMM</name>
<keyword evidence="3 11" id="KW-0547">Nucleotide-binding</keyword>
<feature type="binding site" evidence="11">
    <location>
        <position position="216"/>
    </location>
    <ligand>
        <name>[4Fe-4S] cluster</name>
        <dbReference type="ChEBI" id="CHEBI:49883"/>
    </ligand>
</feature>
<dbReference type="NCBIfam" id="NF008729">
    <property type="entry name" value="PRK11747.1"/>
    <property type="match status" value="1"/>
</dbReference>
<keyword evidence="4 11" id="KW-0378">Hydrolase</keyword>
<feature type="binding site" evidence="11">
    <location>
        <position position="204"/>
    </location>
    <ligand>
        <name>[4Fe-4S] cluster</name>
        <dbReference type="ChEBI" id="CHEBI:49883"/>
    </ligand>
</feature>
<evidence type="ECO:0000256" key="11">
    <source>
        <dbReference type="HAMAP-Rule" id="MF_02205"/>
    </source>
</evidence>
<dbReference type="EMBL" id="BSOR01000080">
    <property type="protein sequence ID" value="GLR65260.1"/>
    <property type="molecule type" value="Genomic_DNA"/>
</dbReference>
<evidence type="ECO:0000256" key="8">
    <source>
        <dbReference type="ARBA" id="ARBA00023014"/>
    </source>
</evidence>
<keyword evidence="1 11" id="KW-0004">4Fe-4S</keyword>
<sequence>MKAQWQALIQQAYRDFLAGRGAKARRGQAHMIADIAKSFAAIKEDEEGKRTSQQQLIAIEAGTGTGKTLAYLLATLPIAQAREKKLVLATATIALQEQLLLRDLPDLAKLTNLTFSYALAKGRGRYVCTAQLIKALDKSQPEEDATLDLFQAELVKQASGSGQDQLEKLAENLSSGAWDGDRDSLKENLPNEVWERLTTDHQRCTNRRCPHFTGACPFFNARRAMEQSDIIVANHDLVLADLALGGGVILPSPEQTYYVFDEAHHLPDKAINHFAASFRFNTALSWLRLLKKFQPEVLKKLGASSPSAARLLNQLVAPLEILERDLGALYGQLYEQVEHLPRDSRPAVHRWPNGVLPPNLLAFSEALVIHFATLCRVLESLVNLLKEAQDPEKNSSLDADLAGEWQPLLAVLHTRAQSAHQLWMLCAQQDPPNQAPLARWLVRHSLNEGDEDLELCASPVTAAGDLAYRLWSRCFGATLTSATLTALGKFDRLKQRAGLSADAVCKTYPSPFNYPELGVFEVPKQACDPSQAEAHTDAILDYMQEYLDHPEASALVLFSSRRQMNEVYDGLASQLRKITLTQDMLSKNRLIEKHRQRIDEEKPSIIFGLASLAEGIDMPGKYLTHVVIVRLPFSTPDDPVDATLAEWIEASGGNPFMQISVPDASIRLVQACGRLIRTEQDIGRVTLLDRRILTKRYGSQLLNSLPPFRRELH</sequence>
<evidence type="ECO:0000259" key="12">
    <source>
        <dbReference type="PROSITE" id="PS51193"/>
    </source>
</evidence>
<organism evidence="13 14">
    <name type="scientific">Marinospirillum insulare</name>
    <dbReference type="NCBI Taxonomy" id="217169"/>
    <lineage>
        <taxon>Bacteria</taxon>
        <taxon>Pseudomonadati</taxon>
        <taxon>Pseudomonadota</taxon>
        <taxon>Gammaproteobacteria</taxon>
        <taxon>Oceanospirillales</taxon>
        <taxon>Oceanospirillaceae</taxon>
        <taxon>Marinospirillum</taxon>
    </lineage>
</organism>
<keyword evidence="8 11" id="KW-0411">Iron-sulfur</keyword>
<dbReference type="EC" id="5.6.2.3" evidence="11"/>
<feature type="binding site" evidence="11">
    <location>
        <position position="128"/>
    </location>
    <ligand>
        <name>[4Fe-4S] cluster</name>
        <dbReference type="ChEBI" id="CHEBI:49883"/>
    </ligand>
</feature>
<comment type="similarity">
    <text evidence="11">Belongs to the helicase family. DinG subfamily. Type 1 sub-subfamily.</text>
</comment>
<dbReference type="InterPro" id="IPR010614">
    <property type="entry name" value="RAD3-like_helicase_DEAD"/>
</dbReference>
<dbReference type="InterPro" id="IPR006555">
    <property type="entry name" value="ATP-dep_Helicase_C"/>
</dbReference>
<dbReference type="SUPFAM" id="SSF52540">
    <property type="entry name" value="P-loop containing nucleoside triphosphate hydrolases"/>
    <property type="match status" value="1"/>
</dbReference>
<proteinExistence type="inferred from homology"/>
<evidence type="ECO:0000256" key="10">
    <source>
        <dbReference type="ARBA" id="ARBA00023235"/>
    </source>
</evidence>
<reference evidence="14" key="1">
    <citation type="journal article" date="2019" name="Int. J. Syst. Evol. Microbiol.">
        <title>The Global Catalogue of Microorganisms (GCM) 10K type strain sequencing project: providing services to taxonomists for standard genome sequencing and annotation.</title>
        <authorList>
            <consortium name="The Broad Institute Genomics Platform"/>
            <consortium name="The Broad Institute Genome Sequencing Center for Infectious Disease"/>
            <person name="Wu L."/>
            <person name="Ma J."/>
        </authorList>
    </citation>
    <scope>NUCLEOTIDE SEQUENCE [LARGE SCALE GENOMIC DNA]</scope>
    <source>
        <strain evidence="14">NBRC 100033</strain>
    </source>
</reference>
<gene>
    <name evidence="11" type="primary">dinG</name>
    <name evidence="13" type="ORF">GCM10007878_26990</name>
</gene>
<dbReference type="Pfam" id="PF13307">
    <property type="entry name" value="Helicase_C_2"/>
    <property type="match status" value="1"/>
</dbReference>
<keyword evidence="10 11" id="KW-0413">Isomerase</keyword>
<evidence type="ECO:0000256" key="1">
    <source>
        <dbReference type="ARBA" id="ARBA00022485"/>
    </source>
</evidence>
<dbReference type="PANTHER" id="PTHR11472">
    <property type="entry name" value="DNA REPAIR DEAD HELICASE RAD3/XP-D SUBFAMILY MEMBER"/>
    <property type="match status" value="1"/>
</dbReference>
<keyword evidence="7 11" id="KW-0408">Iron</keyword>
<evidence type="ECO:0000256" key="4">
    <source>
        <dbReference type="ARBA" id="ARBA00022801"/>
    </source>
</evidence>
<dbReference type="Proteomes" id="UP001156682">
    <property type="component" value="Unassembled WGS sequence"/>
</dbReference>
<evidence type="ECO:0000256" key="2">
    <source>
        <dbReference type="ARBA" id="ARBA00022723"/>
    </source>
</evidence>
<evidence type="ECO:0000313" key="14">
    <source>
        <dbReference type="Proteomes" id="UP001156682"/>
    </source>
</evidence>
<dbReference type="HAMAP" id="MF_02205">
    <property type="entry name" value="DinG_proteobact"/>
    <property type="match status" value="1"/>
</dbReference>
<keyword evidence="9 11" id="KW-0238">DNA-binding</keyword>
<dbReference type="Gene3D" id="3.40.50.300">
    <property type="entry name" value="P-loop containing nucleotide triphosphate hydrolases"/>
    <property type="match status" value="2"/>
</dbReference>
<comment type="caution">
    <text evidence="13">The sequence shown here is derived from an EMBL/GenBank/DDBJ whole genome shotgun (WGS) entry which is preliminary data.</text>
</comment>